<organism evidence="2 3">
    <name type="scientific">Colletotrichum spinosum</name>
    <dbReference type="NCBI Taxonomy" id="1347390"/>
    <lineage>
        <taxon>Eukaryota</taxon>
        <taxon>Fungi</taxon>
        <taxon>Dikarya</taxon>
        <taxon>Ascomycota</taxon>
        <taxon>Pezizomycotina</taxon>
        <taxon>Sordariomycetes</taxon>
        <taxon>Hypocreomycetidae</taxon>
        <taxon>Glomerellales</taxon>
        <taxon>Glomerellaceae</taxon>
        <taxon>Colletotrichum</taxon>
        <taxon>Colletotrichum orbiculare species complex</taxon>
    </lineage>
</organism>
<protein>
    <submittedName>
        <fullName evidence="2">Isoamyl acetate-hydrolyzing esterase 1-like protein</fullName>
    </submittedName>
</protein>
<keyword evidence="3" id="KW-1185">Reference proteome</keyword>
<dbReference type="PANTHER" id="PTHR14209:SF19">
    <property type="entry name" value="ISOAMYL ACETATE-HYDROLYZING ESTERASE 1 HOMOLOG"/>
    <property type="match status" value="1"/>
</dbReference>
<dbReference type="InterPro" id="IPR036514">
    <property type="entry name" value="SGNH_hydro_sf"/>
</dbReference>
<dbReference type="CDD" id="cd01838">
    <property type="entry name" value="Isoamyl_acetate_hydrolase_like"/>
    <property type="match status" value="1"/>
</dbReference>
<evidence type="ECO:0000313" key="2">
    <source>
        <dbReference type="EMBL" id="TDZ27156.1"/>
    </source>
</evidence>
<comment type="caution">
    <text evidence="2">The sequence shown here is derived from an EMBL/GenBank/DDBJ whole genome shotgun (WGS) entry which is preliminary data.</text>
</comment>
<name>A0A4R8PSF3_9PEZI</name>
<dbReference type="SUPFAM" id="SSF52266">
    <property type="entry name" value="SGNH hydrolase"/>
    <property type="match status" value="1"/>
</dbReference>
<evidence type="ECO:0000313" key="3">
    <source>
        <dbReference type="Proteomes" id="UP000295083"/>
    </source>
</evidence>
<reference evidence="2 3" key="1">
    <citation type="submission" date="2018-11" db="EMBL/GenBank/DDBJ databases">
        <title>Genome sequence and assembly of Colletotrichum spinosum.</title>
        <authorList>
            <person name="Gan P."/>
            <person name="Shirasu K."/>
        </authorList>
    </citation>
    <scope>NUCLEOTIDE SEQUENCE [LARGE SCALE GENOMIC DNA]</scope>
    <source>
        <strain evidence="2 3">CBS 515.97</strain>
    </source>
</reference>
<sequence>MAKPYPQIVLLGDSLFQGSAVVAHNFSFQAELQCHVMRRYDVVNRGFSGWNTANVIKYLPDLIAPPTESGPQLKYLLVLLGANDAVQPMATTTQHVPLEEYKANLRTIVTHPNITAHKAKILLVTPPPIDEIRITQLDLEWGHPKPTRTAKISAGYSQAARDVAAEVPGVTLIDLWQALHDHAASKTPGFKAGGPLLGTPELGQQGGLAELLPDGLHMSGEAYKVFYKTVLPHIGLEWRGLAEDDRTGYIFPDWRDLNPPA</sequence>
<dbReference type="Gene3D" id="3.40.50.1110">
    <property type="entry name" value="SGNH hydrolase"/>
    <property type="match status" value="1"/>
</dbReference>
<accession>A0A4R8PSF3</accession>
<dbReference type="AlphaFoldDB" id="A0A4R8PSF3"/>
<dbReference type="Proteomes" id="UP000295083">
    <property type="component" value="Unassembled WGS sequence"/>
</dbReference>
<dbReference type="InterPro" id="IPR013830">
    <property type="entry name" value="SGNH_hydro"/>
</dbReference>
<dbReference type="EMBL" id="QAPG01005164">
    <property type="protein sequence ID" value="TDZ27156.1"/>
    <property type="molecule type" value="Genomic_DNA"/>
</dbReference>
<evidence type="ECO:0000259" key="1">
    <source>
        <dbReference type="Pfam" id="PF13472"/>
    </source>
</evidence>
<feature type="domain" description="SGNH hydrolase-type esterase" evidence="1">
    <location>
        <begin position="10"/>
        <end position="224"/>
    </location>
</feature>
<dbReference type="Pfam" id="PF13472">
    <property type="entry name" value="Lipase_GDSL_2"/>
    <property type="match status" value="1"/>
</dbReference>
<gene>
    <name evidence="2" type="ORF">C8035_v011956</name>
</gene>
<proteinExistence type="predicted"/>
<dbReference type="PANTHER" id="PTHR14209">
    <property type="entry name" value="ISOAMYL ACETATE-HYDROLYZING ESTERASE 1"/>
    <property type="match status" value="1"/>
</dbReference>
<dbReference type="InterPro" id="IPR045136">
    <property type="entry name" value="Iah1-like"/>
</dbReference>